<evidence type="ECO:0000256" key="2">
    <source>
        <dbReference type="PROSITE-ProRule" id="PRU00335"/>
    </source>
</evidence>
<evidence type="ECO:0000313" key="5">
    <source>
        <dbReference type="Proteomes" id="UP000521358"/>
    </source>
</evidence>
<feature type="DNA-binding region" description="H-T-H motif" evidence="2">
    <location>
        <begin position="32"/>
        <end position="51"/>
    </location>
</feature>
<feature type="domain" description="HTH tetR-type" evidence="3">
    <location>
        <begin position="9"/>
        <end position="69"/>
    </location>
</feature>
<dbReference type="GO" id="GO:0003677">
    <property type="term" value="F:DNA binding"/>
    <property type="evidence" value="ECO:0007669"/>
    <property type="project" value="UniProtKB-UniRule"/>
</dbReference>
<dbReference type="EMBL" id="JAAVMB010000008">
    <property type="protein sequence ID" value="NKC68018.1"/>
    <property type="molecule type" value="Genomic_DNA"/>
</dbReference>
<dbReference type="PANTHER" id="PTHR43479:SF11">
    <property type="entry name" value="ACREF_ENVCD OPERON REPRESSOR-RELATED"/>
    <property type="match status" value="1"/>
</dbReference>
<dbReference type="SUPFAM" id="SSF46689">
    <property type="entry name" value="Homeodomain-like"/>
    <property type="match status" value="1"/>
</dbReference>
<dbReference type="PANTHER" id="PTHR43479">
    <property type="entry name" value="ACREF/ENVCD OPERON REPRESSOR-RELATED"/>
    <property type="match status" value="1"/>
</dbReference>
<dbReference type="InterPro" id="IPR009057">
    <property type="entry name" value="Homeodomain-like_sf"/>
</dbReference>
<dbReference type="InterPro" id="IPR001647">
    <property type="entry name" value="HTH_TetR"/>
</dbReference>
<evidence type="ECO:0000313" key="4">
    <source>
        <dbReference type="EMBL" id="NKC68018.1"/>
    </source>
</evidence>
<evidence type="ECO:0000259" key="3">
    <source>
        <dbReference type="PROSITE" id="PS50977"/>
    </source>
</evidence>
<dbReference type="PROSITE" id="PS50977">
    <property type="entry name" value="HTH_TETR_2"/>
    <property type="match status" value="1"/>
</dbReference>
<dbReference type="Proteomes" id="UP000521358">
    <property type="component" value="Unassembled WGS sequence"/>
</dbReference>
<gene>
    <name evidence="4" type="ORF">HED35_07955</name>
</gene>
<dbReference type="PRINTS" id="PR00455">
    <property type="entry name" value="HTHTETR"/>
</dbReference>
<accession>A0A7X6I2Y8</accession>
<name>A0A7X6I2Y8_9ENTE</name>
<comment type="caution">
    <text evidence="4">The sequence shown here is derived from an EMBL/GenBank/DDBJ whole genome shotgun (WGS) entry which is preliminary data.</text>
</comment>
<dbReference type="RefSeq" id="WP_167799650.1">
    <property type="nucleotide sequence ID" value="NZ_CP081459.1"/>
</dbReference>
<proteinExistence type="predicted"/>
<reference evidence="4 5" key="1">
    <citation type="submission" date="2020-03" db="EMBL/GenBank/DDBJ databases">
        <title>Bacterial samples isolated from urine from healthy bovine heifers (Gyr breed).</title>
        <authorList>
            <person name="Giannattasio-Ferraz S."/>
            <person name="Maskeri L."/>
            <person name="Penido A."/>
            <person name="Barbosa-Stancioli E.F."/>
            <person name="Putonti C."/>
        </authorList>
    </citation>
    <scope>NUCLEOTIDE SEQUENCE [LARGE SCALE GENOMIC DNA]</scope>
    <source>
        <strain evidence="4 5">UFMG-H7</strain>
    </source>
</reference>
<dbReference type="AlphaFoldDB" id="A0A7X6I2Y8"/>
<keyword evidence="1 2" id="KW-0238">DNA-binding</keyword>
<dbReference type="InterPro" id="IPR050624">
    <property type="entry name" value="HTH-type_Tx_Regulator"/>
</dbReference>
<organism evidence="4 5">
    <name type="scientific">Vagococcus fluvialis</name>
    <dbReference type="NCBI Taxonomy" id="2738"/>
    <lineage>
        <taxon>Bacteria</taxon>
        <taxon>Bacillati</taxon>
        <taxon>Bacillota</taxon>
        <taxon>Bacilli</taxon>
        <taxon>Lactobacillales</taxon>
        <taxon>Enterococcaceae</taxon>
        <taxon>Vagococcus</taxon>
    </lineage>
</organism>
<dbReference type="Gene3D" id="1.10.357.10">
    <property type="entry name" value="Tetracycline Repressor, domain 2"/>
    <property type="match status" value="1"/>
</dbReference>
<protein>
    <submittedName>
        <fullName evidence="4">TetR/AcrR family transcriptional regulator</fullName>
    </submittedName>
</protein>
<dbReference type="Pfam" id="PF00440">
    <property type="entry name" value="TetR_N"/>
    <property type="match status" value="1"/>
</dbReference>
<sequence length="134" mass="14991">MSLREQKKKELQEKIQVAARELFLEKEFDQVTMSQIAKKADVGLGTAYNYYGSKEELFLIAGGTAFIFGQGIDVTGITNVPTLISALVSELTKLAQIERTVWRNSLSSLNFCCDYGSTSVRFFIRTNSTPSDLY</sequence>
<evidence type="ECO:0000256" key="1">
    <source>
        <dbReference type="ARBA" id="ARBA00023125"/>
    </source>
</evidence>